<evidence type="ECO:0000313" key="3">
    <source>
        <dbReference type="Proteomes" id="UP000806378"/>
    </source>
</evidence>
<organism evidence="2 3">
    <name type="scientific">Corymbia citriodora subsp. variegata</name>
    <dbReference type="NCBI Taxonomy" id="360336"/>
    <lineage>
        <taxon>Eukaryota</taxon>
        <taxon>Viridiplantae</taxon>
        <taxon>Streptophyta</taxon>
        <taxon>Embryophyta</taxon>
        <taxon>Tracheophyta</taxon>
        <taxon>Spermatophyta</taxon>
        <taxon>Magnoliopsida</taxon>
        <taxon>eudicotyledons</taxon>
        <taxon>Gunneridae</taxon>
        <taxon>Pentapetalae</taxon>
        <taxon>rosids</taxon>
        <taxon>malvids</taxon>
        <taxon>Myrtales</taxon>
        <taxon>Myrtaceae</taxon>
        <taxon>Myrtoideae</taxon>
        <taxon>Eucalypteae</taxon>
        <taxon>Corymbia</taxon>
    </lineage>
</organism>
<comment type="caution">
    <text evidence="2">The sequence shown here is derived from an EMBL/GenBank/DDBJ whole genome shotgun (WGS) entry which is preliminary data.</text>
</comment>
<dbReference type="EMBL" id="MU089882">
    <property type="protein sequence ID" value="KAF7849066.1"/>
    <property type="molecule type" value="Genomic_DNA"/>
</dbReference>
<accession>A0A8T0CRY9</accession>
<gene>
    <name evidence="2" type="ORF">BT93_L1282</name>
</gene>
<keyword evidence="1" id="KW-0732">Signal</keyword>
<evidence type="ECO:0000313" key="2">
    <source>
        <dbReference type="EMBL" id="KAF7849066.1"/>
    </source>
</evidence>
<name>A0A8T0CRY9_CORYI</name>
<dbReference type="AlphaFoldDB" id="A0A8T0CRY9"/>
<dbReference type="Gramene" id="rna-gnl|WGS:JABURB|Cocit.L1282.1">
    <property type="protein sequence ID" value="cds-KAF7849066.1"/>
    <property type="gene ID" value="gene-BT93_L1282"/>
</dbReference>
<dbReference type="OrthoDB" id="1638417at2759"/>
<proteinExistence type="predicted"/>
<feature type="signal peptide" evidence="1">
    <location>
        <begin position="1"/>
        <end position="19"/>
    </location>
</feature>
<sequence>MEKLPSSKLVFRVMLSALALDILYNDGPMMPTVETRGDFWCPRMINYTQVCQGYPSRCVDGKCICGEDFPPPNPPSFKL</sequence>
<reference evidence="2" key="1">
    <citation type="submission" date="2020-05" db="EMBL/GenBank/DDBJ databases">
        <title>WGS assembly of Corymbia citriodora subspecies variegata.</title>
        <authorList>
            <person name="Barry K."/>
            <person name="Hundley H."/>
            <person name="Shu S."/>
            <person name="Jenkins J."/>
            <person name="Grimwood J."/>
            <person name="Baten A."/>
        </authorList>
    </citation>
    <scope>NUCLEOTIDE SEQUENCE</scope>
    <source>
        <strain evidence="2">CV2-018</strain>
    </source>
</reference>
<dbReference type="Proteomes" id="UP000806378">
    <property type="component" value="Unassembled WGS sequence"/>
</dbReference>
<keyword evidence="3" id="KW-1185">Reference proteome</keyword>
<evidence type="ECO:0000256" key="1">
    <source>
        <dbReference type="SAM" id="SignalP"/>
    </source>
</evidence>
<protein>
    <submittedName>
        <fullName evidence="2">Uncharacterized protein</fullName>
    </submittedName>
</protein>
<feature type="chain" id="PRO_5035896286" evidence="1">
    <location>
        <begin position="20"/>
        <end position="79"/>
    </location>
</feature>